<dbReference type="Proteomes" id="UP000288168">
    <property type="component" value="Unassembled WGS sequence"/>
</dbReference>
<sequence>MPRPASIRDLIRQHPRERLLVQPLEWTARHLELLRCSFEEEEGKNKENEEENGQDFETPEAKESGKNKPVSRWARTAERLATSEMKTAAMKKLLAEVDGPLKFLRPFGYFCYGFEHEFRLHGAVFAERSVGTQAPIFAFMQRGMIRIQREGVFSLPRPRRPNPPAELIRKMRLKQLEPSDPWCDPYILAVLVGLAQSQSQSQSLEKDSGSKGRPDAFKVCVVLVDETNTDMMGFYTATISTEFLSKFEYPDGLKPTKETLSSSLYKKETKPDTDTENPDSQEDSPQSCYKVSMKHLILASPRAKKMFGGNFAEAQPDEYGLRRWTFEPIFDPDAFEVVMNAIHGHTHKLPRTVSLNMLVYVSVIVDDLDCAQSLWFFAKTWISQFSQSFHIGSTADWILISFVFDEPSLFKSKTESAILHGRGPFQHGVLPIRPKIIETIDTNRKVQIRWVIAKLDLLIRDIQKHSDCTHECKSLVVGALMLELMSAKLILPSPSEPFQNLSLGDIRMRIAKFKLPNVYRPTERYSKDSDFPKDLWLFQDATKEDPDKHRRGYYNSARFDIHDCALRTMVTSSLTDLLMTTFGMDLSRYR</sequence>
<feature type="region of interest" description="Disordered" evidence="1">
    <location>
        <begin position="260"/>
        <end position="287"/>
    </location>
</feature>
<evidence type="ECO:0000313" key="2">
    <source>
        <dbReference type="EMBL" id="RSL69754.1"/>
    </source>
</evidence>
<dbReference type="OrthoDB" id="5343483at2759"/>
<evidence type="ECO:0000313" key="3">
    <source>
        <dbReference type="Proteomes" id="UP000288168"/>
    </source>
</evidence>
<feature type="region of interest" description="Disordered" evidence="1">
    <location>
        <begin position="39"/>
        <end position="73"/>
    </location>
</feature>
<dbReference type="AlphaFoldDB" id="A0A428QWJ1"/>
<name>A0A428QWJ1_9HYPO</name>
<proteinExistence type="predicted"/>
<dbReference type="STRING" id="1325734.A0A428QWJ1"/>
<evidence type="ECO:0008006" key="4">
    <source>
        <dbReference type="Google" id="ProtNLM"/>
    </source>
</evidence>
<keyword evidence="3" id="KW-1185">Reference proteome</keyword>
<gene>
    <name evidence="2" type="ORF">CEP54_002220</name>
</gene>
<feature type="compositionally biased region" description="Acidic residues" evidence="1">
    <location>
        <begin position="48"/>
        <end position="58"/>
    </location>
</feature>
<reference evidence="2 3" key="1">
    <citation type="submission" date="2017-06" db="EMBL/GenBank/DDBJ databases">
        <title>Comparative genomic analysis of Ambrosia Fusariam Clade fungi.</title>
        <authorList>
            <person name="Stajich J.E."/>
            <person name="Carrillo J."/>
            <person name="Kijimoto T."/>
            <person name="Eskalen A."/>
            <person name="O'Donnell K."/>
            <person name="Kasson M."/>
        </authorList>
    </citation>
    <scope>NUCLEOTIDE SEQUENCE [LARGE SCALE GENOMIC DNA]</scope>
    <source>
        <strain evidence="2 3">NRRL62584</strain>
    </source>
</reference>
<evidence type="ECO:0000256" key="1">
    <source>
        <dbReference type="SAM" id="MobiDB-lite"/>
    </source>
</evidence>
<accession>A0A428QWJ1</accession>
<organism evidence="2 3">
    <name type="scientific">Fusarium duplospermum</name>
    <dbReference type="NCBI Taxonomy" id="1325734"/>
    <lineage>
        <taxon>Eukaryota</taxon>
        <taxon>Fungi</taxon>
        <taxon>Dikarya</taxon>
        <taxon>Ascomycota</taxon>
        <taxon>Pezizomycotina</taxon>
        <taxon>Sordariomycetes</taxon>
        <taxon>Hypocreomycetidae</taxon>
        <taxon>Hypocreales</taxon>
        <taxon>Nectriaceae</taxon>
        <taxon>Fusarium</taxon>
        <taxon>Fusarium solani species complex</taxon>
    </lineage>
</organism>
<protein>
    <recommendedName>
        <fullName evidence="4">BTB domain-containing protein</fullName>
    </recommendedName>
</protein>
<dbReference type="EMBL" id="NKCI01000012">
    <property type="protein sequence ID" value="RSL69754.1"/>
    <property type="molecule type" value="Genomic_DNA"/>
</dbReference>
<comment type="caution">
    <text evidence="2">The sequence shown here is derived from an EMBL/GenBank/DDBJ whole genome shotgun (WGS) entry which is preliminary data.</text>
</comment>